<protein>
    <submittedName>
        <fullName evidence="1">Uncharacterized protein</fullName>
    </submittedName>
</protein>
<evidence type="ECO:0000313" key="2">
    <source>
        <dbReference type="Proteomes" id="UP000234296"/>
    </source>
</evidence>
<reference evidence="2" key="1">
    <citation type="submission" date="2017-12" db="EMBL/GenBank/DDBJ databases">
        <title>The genome sequence of Pantoea sp. 596.</title>
        <authorList>
            <person name="Gao J."/>
            <person name="Mao X."/>
            <person name="Sun J."/>
        </authorList>
    </citation>
    <scope>NUCLEOTIDE SEQUENCE [LARGE SCALE GENOMIC DNA]</scope>
    <source>
        <strain evidence="2">596</strain>
    </source>
</reference>
<dbReference type="EMBL" id="PJRT01000005">
    <property type="protein sequence ID" value="PLR25999.1"/>
    <property type="molecule type" value="Genomic_DNA"/>
</dbReference>
<name>A0ABX4SY55_9GAMM</name>
<accession>A0ABX4SY55</accession>
<organism evidence="1 2">
    <name type="scientific">Pantoea endophytica</name>
    <dbReference type="NCBI Taxonomy" id="92488"/>
    <lineage>
        <taxon>Bacteria</taxon>
        <taxon>Pseudomonadati</taxon>
        <taxon>Pseudomonadota</taxon>
        <taxon>Gammaproteobacteria</taxon>
        <taxon>Enterobacterales</taxon>
        <taxon>Erwiniaceae</taxon>
        <taxon>Pantoea</taxon>
    </lineage>
</organism>
<gene>
    <name evidence="1" type="ORF">PZBJ_04145</name>
</gene>
<evidence type="ECO:0000313" key="1">
    <source>
        <dbReference type="EMBL" id="PLR25999.1"/>
    </source>
</evidence>
<keyword evidence="2" id="KW-1185">Reference proteome</keyword>
<sequence length="61" mass="6650">MSEGTAQRRVGLAQGPGVQRARPGVLCSVAARRYCNCLSIGRTKVARRLTEQHYAIHGDLI</sequence>
<dbReference type="Proteomes" id="UP000234296">
    <property type="component" value="Unassembled WGS sequence"/>
</dbReference>
<comment type="caution">
    <text evidence="1">The sequence shown here is derived from an EMBL/GenBank/DDBJ whole genome shotgun (WGS) entry which is preliminary data.</text>
</comment>
<proteinExistence type="predicted"/>